<sequence>MTFGSLVVLLAIVVVQAEGYDGVRHTLQDPNEDELLLQAAAVAVDFINGLTMSQYNYEYKLLFRSIEIAKINVFNYLRYEMVLRVAPSDCKRLSNNQSTCNPAPSEKEFGAFGLVKYNPENRTFGQVFAWAAGP</sequence>
<evidence type="ECO:0000313" key="3">
    <source>
        <dbReference type="WBParaSite" id="TMUE_2000007566.1"/>
    </source>
</evidence>
<protein>
    <submittedName>
        <fullName evidence="3">Cystatin domain-containing protein</fullName>
    </submittedName>
</protein>
<keyword evidence="1" id="KW-0732">Signal</keyword>
<dbReference type="Proteomes" id="UP000046395">
    <property type="component" value="Unassembled WGS sequence"/>
</dbReference>
<name>A0A5S6QJM9_TRIMR</name>
<proteinExistence type="predicted"/>
<feature type="chain" id="PRO_5024297055" evidence="1">
    <location>
        <begin position="18"/>
        <end position="134"/>
    </location>
</feature>
<feature type="signal peptide" evidence="1">
    <location>
        <begin position="1"/>
        <end position="17"/>
    </location>
</feature>
<dbReference type="Gene3D" id="3.10.450.10">
    <property type="match status" value="1"/>
</dbReference>
<organism evidence="2 3">
    <name type="scientific">Trichuris muris</name>
    <name type="common">Mouse whipworm</name>
    <dbReference type="NCBI Taxonomy" id="70415"/>
    <lineage>
        <taxon>Eukaryota</taxon>
        <taxon>Metazoa</taxon>
        <taxon>Ecdysozoa</taxon>
        <taxon>Nematoda</taxon>
        <taxon>Enoplea</taxon>
        <taxon>Dorylaimia</taxon>
        <taxon>Trichinellida</taxon>
        <taxon>Trichuridae</taxon>
        <taxon>Trichuris</taxon>
    </lineage>
</organism>
<reference evidence="3" key="1">
    <citation type="submission" date="2019-12" db="UniProtKB">
        <authorList>
            <consortium name="WormBaseParasite"/>
        </authorList>
    </citation>
    <scope>IDENTIFICATION</scope>
</reference>
<dbReference type="InterPro" id="IPR046350">
    <property type="entry name" value="Cystatin_sf"/>
</dbReference>
<keyword evidence="2" id="KW-1185">Reference proteome</keyword>
<dbReference type="WBParaSite" id="TMUE_2000007566.1">
    <property type="protein sequence ID" value="TMUE_2000007566.1"/>
    <property type="gene ID" value="WBGene00294391"/>
</dbReference>
<evidence type="ECO:0000313" key="2">
    <source>
        <dbReference type="Proteomes" id="UP000046395"/>
    </source>
</evidence>
<accession>A0A5S6QJM9</accession>
<evidence type="ECO:0000256" key="1">
    <source>
        <dbReference type="SAM" id="SignalP"/>
    </source>
</evidence>
<dbReference type="SUPFAM" id="SSF54403">
    <property type="entry name" value="Cystatin/monellin"/>
    <property type="match status" value="1"/>
</dbReference>
<dbReference type="AlphaFoldDB" id="A0A5S6QJM9"/>